<dbReference type="Pfam" id="PF14361">
    <property type="entry name" value="RsbRD_N"/>
    <property type="match status" value="1"/>
</dbReference>
<evidence type="ECO:0000313" key="4">
    <source>
        <dbReference type="Proteomes" id="UP001597417"/>
    </source>
</evidence>
<name>A0ABW5FS76_9PSEU</name>
<comment type="caution">
    <text evidence="3">The sequence shown here is derived from an EMBL/GenBank/DDBJ whole genome shotgun (WGS) entry which is preliminary data.</text>
</comment>
<keyword evidence="4" id="KW-1185">Reference proteome</keyword>
<dbReference type="InterPro" id="IPR025751">
    <property type="entry name" value="RsbRD_N_dom"/>
</dbReference>
<accession>A0ABW5FS76</accession>
<evidence type="ECO:0000259" key="2">
    <source>
        <dbReference type="Pfam" id="PF14361"/>
    </source>
</evidence>
<gene>
    <name evidence="3" type="ORF">ACFSXZ_04410</name>
</gene>
<dbReference type="InterPro" id="IPR051448">
    <property type="entry name" value="CdaR-like_regulators"/>
</dbReference>
<dbReference type="Gene3D" id="1.10.10.2840">
    <property type="entry name" value="PucR C-terminal helix-turn-helix domain"/>
    <property type="match status" value="1"/>
</dbReference>
<dbReference type="RefSeq" id="WP_378261474.1">
    <property type="nucleotide sequence ID" value="NZ_JBHUKR010000004.1"/>
</dbReference>
<feature type="domain" description="RsbT co-antagonist protein RsbRD N-terminal" evidence="2">
    <location>
        <begin position="29"/>
        <end position="163"/>
    </location>
</feature>
<dbReference type="InterPro" id="IPR025736">
    <property type="entry name" value="PucR_C-HTH_dom"/>
</dbReference>
<evidence type="ECO:0000259" key="1">
    <source>
        <dbReference type="Pfam" id="PF13556"/>
    </source>
</evidence>
<evidence type="ECO:0000313" key="3">
    <source>
        <dbReference type="EMBL" id="MFD2415566.1"/>
    </source>
</evidence>
<sequence length="399" mass="43547">MRRSPEEARGQAMADAFGYLAQLLCENTDKLADDIVTEIVEKVPTYSAVARASLRRSLRQHIETAARSLIVGKVPERVQDVSVAAERARSGIPIEHVLLAIRLSFQALREFVIGAATERGIEPGIQLEGVRILWEVNDLVSREYAVAHRDEDLDMARTAETRRVEFVRSLLRDGVNTPDMALHAASFGLVATARYRAFRARPAKGESAGQLLHQILSWGNAHRLAPFGAVVEGDAVGILTGEDLPVAGPTAGIGPTAELNQIHESYRAAGQVIEVGLEFGRTGPQTLESLSLHVAVASEHSVGDHLVERILAPLLAQGEFGKELVSSLDAFLAAGMNTAAAARELVIHPNTLRYRVNQVKHLSGLNLESAQEISEVWWALRRHEWKTRTRRTLESDGGG</sequence>
<proteinExistence type="predicted"/>
<dbReference type="Pfam" id="PF13556">
    <property type="entry name" value="HTH_30"/>
    <property type="match status" value="1"/>
</dbReference>
<dbReference type="InterPro" id="IPR042070">
    <property type="entry name" value="PucR_C-HTH_sf"/>
</dbReference>
<dbReference type="EMBL" id="JBHUKR010000004">
    <property type="protein sequence ID" value="MFD2415566.1"/>
    <property type="molecule type" value="Genomic_DNA"/>
</dbReference>
<dbReference type="PANTHER" id="PTHR33744">
    <property type="entry name" value="CARBOHYDRATE DIACID REGULATOR"/>
    <property type="match status" value="1"/>
</dbReference>
<feature type="domain" description="PucR C-terminal helix-turn-helix" evidence="1">
    <location>
        <begin position="324"/>
        <end position="381"/>
    </location>
</feature>
<organism evidence="3 4">
    <name type="scientific">Amycolatopsis pigmentata</name>
    <dbReference type="NCBI Taxonomy" id="450801"/>
    <lineage>
        <taxon>Bacteria</taxon>
        <taxon>Bacillati</taxon>
        <taxon>Actinomycetota</taxon>
        <taxon>Actinomycetes</taxon>
        <taxon>Pseudonocardiales</taxon>
        <taxon>Pseudonocardiaceae</taxon>
        <taxon>Amycolatopsis</taxon>
    </lineage>
</organism>
<reference evidence="4" key="1">
    <citation type="journal article" date="2019" name="Int. J. Syst. Evol. Microbiol.">
        <title>The Global Catalogue of Microorganisms (GCM) 10K type strain sequencing project: providing services to taxonomists for standard genome sequencing and annotation.</title>
        <authorList>
            <consortium name="The Broad Institute Genomics Platform"/>
            <consortium name="The Broad Institute Genome Sequencing Center for Infectious Disease"/>
            <person name="Wu L."/>
            <person name="Ma J."/>
        </authorList>
    </citation>
    <scope>NUCLEOTIDE SEQUENCE [LARGE SCALE GENOMIC DNA]</scope>
    <source>
        <strain evidence="4">CGMCC 4.7645</strain>
    </source>
</reference>
<protein>
    <submittedName>
        <fullName evidence="3">PucR family transcriptional regulator</fullName>
    </submittedName>
</protein>
<dbReference type="Proteomes" id="UP001597417">
    <property type="component" value="Unassembled WGS sequence"/>
</dbReference>